<keyword evidence="12" id="KW-1185">Reference proteome</keyword>
<dbReference type="SMART" id="SM00220">
    <property type="entry name" value="S_TKc"/>
    <property type="match status" value="1"/>
</dbReference>
<dbReference type="Gene3D" id="1.10.510.10">
    <property type="entry name" value="Transferase(Phosphotransferase) domain 1"/>
    <property type="match status" value="1"/>
</dbReference>
<feature type="binding site" evidence="7">
    <location>
        <position position="40"/>
    </location>
    <ligand>
        <name>ATP</name>
        <dbReference type="ChEBI" id="CHEBI:30616"/>
    </ligand>
</feature>
<dbReference type="PROSITE" id="PS00108">
    <property type="entry name" value="PROTEIN_KINASE_ST"/>
    <property type="match status" value="1"/>
</dbReference>
<dbReference type="Pfam" id="PF00069">
    <property type="entry name" value="Pkinase"/>
    <property type="match status" value="1"/>
</dbReference>
<organism evidence="11 12">
    <name type="scientific">Exidia glandulosa HHB12029</name>
    <dbReference type="NCBI Taxonomy" id="1314781"/>
    <lineage>
        <taxon>Eukaryota</taxon>
        <taxon>Fungi</taxon>
        <taxon>Dikarya</taxon>
        <taxon>Basidiomycota</taxon>
        <taxon>Agaricomycotina</taxon>
        <taxon>Agaricomycetes</taxon>
        <taxon>Auriculariales</taxon>
        <taxon>Exidiaceae</taxon>
        <taxon>Exidia</taxon>
    </lineage>
</organism>
<dbReference type="InterPro" id="IPR050117">
    <property type="entry name" value="MAPK"/>
</dbReference>
<keyword evidence="4 7" id="KW-0547">Nucleotide-binding</keyword>
<name>A0A165HRS3_EXIGL</name>
<feature type="region of interest" description="Disordered" evidence="9">
    <location>
        <begin position="520"/>
        <end position="557"/>
    </location>
</feature>
<keyword evidence="3 8" id="KW-0808">Transferase</keyword>
<evidence type="ECO:0000259" key="10">
    <source>
        <dbReference type="PROSITE" id="PS50011"/>
    </source>
</evidence>
<dbReference type="Proteomes" id="UP000077266">
    <property type="component" value="Unassembled WGS sequence"/>
</dbReference>
<evidence type="ECO:0000256" key="7">
    <source>
        <dbReference type="PROSITE-ProRule" id="PRU10141"/>
    </source>
</evidence>
<comment type="activity regulation">
    <text evidence="8">Activated by threonine and tyrosine phosphorylation.</text>
</comment>
<dbReference type="OrthoDB" id="192887at2759"/>
<dbReference type="CDD" id="cd07834">
    <property type="entry name" value="STKc_MAPK"/>
    <property type="match status" value="1"/>
</dbReference>
<feature type="compositionally biased region" description="Low complexity" evidence="9">
    <location>
        <begin position="537"/>
        <end position="557"/>
    </location>
</feature>
<sequence>MGRTFNVEQRWILGRELGQGAYGVVVAAEDKISGETVAIKLVTRVFEKVQLAKRVLREIALLRFLAGHDNITGLIDLDAPGSVHEFNEVYLFMEPMEADLHMIIRSGQQLTNEHCSYFVYQILRGMKYVHSANIIHRDLKPGNLLVNSDCELKLADFGLARSFAAEEDGAIVTQMTEYVATRWYRAPEIMLSFKSYTTAIDVWSIGCILAELLMGKPIFKGKDYVDQVNKILDVLGTPSERVLQSISSERAQAYVRSLPIKKPVPLVQLMPKANPDALDLLKKMISLDPSDRPSVAEALQHPWLATYHDMADEPDAPHSFHKWHEIERLETLDQYRQAIWDEIHDYRREVRSMGAAAAAAARQRDPDEIPSSRPSESPPPVPDSPPPEYDEPEPISAIPLHTASTTFSEKDFAPALSSTDSVMDPIANYARRSSLMQPPAQQFAFPTAAGTEPEVFVVPSRSRMGSTGAIEPMLRTLSTVSVRERGTAAALANIRFGLTEKDGADAPPSEIPLEFRTRADRAREEAARAALQSQQTAAEGEVGAEPAEAKAVPSRDA</sequence>
<proteinExistence type="inferred from homology"/>
<dbReference type="PROSITE" id="PS01351">
    <property type="entry name" value="MAPK"/>
    <property type="match status" value="1"/>
</dbReference>
<dbReference type="EC" id="2.7.11.24" evidence="1 8"/>
<dbReference type="SUPFAM" id="SSF56112">
    <property type="entry name" value="Protein kinase-like (PK-like)"/>
    <property type="match status" value="1"/>
</dbReference>
<gene>
    <name evidence="11" type="ORF">EXIGLDRAFT_740342</name>
</gene>
<evidence type="ECO:0000313" key="12">
    <source>
        <dbReference type="Proteomes" id="UP000077266"/>
    </source>
</evidence>
<evidence type="ECO:0000256" key="1">
    <source>
        <dbReference type="ARBA" id="ARBA00012411"/>
    </source>
</evidence>
<dbReference type="InterPro" id="IPR017441">
    <property type="entry name" value="Protein_kinase_ATP_BS"/>
</dbReference>
<dbReference type="InterPro" id="IPR008271">
    <property type="entry name" value="Ser/Thr_kinase_AS"/>
</dbReference>
<reference evidence="11 12" key="1">
    <citation type="journal article" date="2016" name="Mol. Biol. Evol.">
        <title>Comparative Genomics of Early-Diverging Mushroom-Forming Fungi Provides Insights into the Origins of Lignocellulose Decay Capabilities.</title>
        <authorList>
            <person name="Nagy L.G."/>
            <person name="Riley R."/>
            <person name="Tritt A."/>
            <person name="Adam C."/>
            <person name="Daum C."/>
            <person name="Floudas D."/>
            <person name="Sun H."/>
            <person name="Yadav J.S."/>
            <person name="Pangilinan J."/>
            <person name="Larsson K.H."/>
            <person name="Matsuura K."/>
            <person name="Barry K."/>
            <person name="Labutti K."/>
            <person name="Kuo R."/>
            <person name="Ohm R.A."/>
            <person name="Bhattacharya S.S."/>
            <person name="Shirouzu T."/>
            <person name="Yoshinaga Y."/>
            <person name="Martin F.M."/>
            <person name="Grigoriev I.V."/>
            <person name="Hibbett D.S."/>
        </authorList>
    </citation>
    <scope>NUCLEOTIDE SEQUENCE [LARGE SCALE GENOMIC DNA]</scope>
    <source>
        <strain evidence="11 12">HHB12029</strain>
    </source>
</reference>
<keyword evidence="8" id="KW-0460">Magnesium</keyword>
<feature type="compositionally biased region" description="Pro residues" evidence="9">
    <location>
        <begin position="376"/>
        <end position="387"/>
    </location>
</feature>
<evidence type="ECO:0000256" key="6">
    <source>
        <dbReference type="ARBA" id="ARBA00022840"/>
    </source>
</evidence>
<dbReference type="InParanoid" id="A0A165HRS3"/>
<dbReference type="FunFam" id="1.10.510.10:FF:000013">
    <property type="entry name" value="Mitogen-activated protein kinase"/>
    <property type="match status" value="1"/>
</dbReference>
<dbReference type="InterPro" id="IPR000719">
    <property type="entry name" value="Prot_kinase_dom"/>
</dbReference>
<dbReference type="PANTHER" id="PTHR24055">
    <property type="entry name" value="MITOGEN-ACTIVATED PROTEIN KINASE"/>
    <property type="match status" value="1"/>
</dbReference>
<dbReference type="STRING" id="1314781.A0A165HRS3"/>
<dbReference type="InterPro" id="IPR003527">
    <property type="entry name" value="MAP_kinase_CS"/>
</dbReference>
<comment type="cofactor">
    <cofactor evidence="8">
        <name>Mg(2+)</name>
        <dbReference type="ChEBI" id="CHEBI:18420"/>
    </cofactor>
</comment>
<accession>A0A165HRS3</accession>
<evidence type="ECO:0000256" key="8">
    <source>
        <dbReference type="RuleBase" id="RU361165"/>
    </source>
</evidence>
<dbReference type="AlphaFoldDB" id="A0A165HRS3"/>
<comment type="similarity">
    <text evidence="8">Belongs to the protein kinase superfamily. Ser/Thr protein kinase family. MAP kinase subfamily.</text>
</comment>
<dbReference type="PROSITE" id="PS50011">
    <property type="entry name" value="PROTEIN_KINASE_DOM"/>
    <property type="match status" value="1"/>
</dbReference>
<protein>
    <recommendedName>
        <fullName evidence="1 8">Mitogen-activated protein kinase</fullName>
        <ecNumber evidence="1 8">2.7.11.24</ecNumber>
    </recommendedName>
</protein>
<feature type="domain" description="Protein kinase" evidence="10">
    <location>
        <begin position="11"/>
        <end position="304"/>
    </location>
</feature>
<evidence type="ECO:0000256" key="9">
    <source>
        <dbReference type="SAM" id="MobiDB-lite"/>
    </source>
</evidence>
<keyword evidence="2 8" id="KW-0723">Serine/threonine-protein kinase</keyword>
<evidence type="ECO:0000313" key="11">
    <source>
        <dbReference type="EMBL" id="KZV92370.1"/>
    </source>
</evidence>
<dbReference type="EMBL" id="KV426009">
    <property type="protein sequence ID" value="KZV92370.1"/>
    <property type="molecule type" value="Genomic_DNA"/>
</dbReference>
<keyword evidence="6 7" id="KW-0067">ATP-binding</keyword>
<evidence type="ECO:0000256" key="5">
    <source>
        <dbReference type="ARBA" id="ARBA00022777"/>
    </source>
</evidence>
<dbReference type="GO" id="GO:0004707">
    <property type="term" value="F:MAP kinase activity"/>
    <property type="evidence" value="ECO:0007669"/>
    <property type="project" value="UniProtKB-EC"/>
</dbReference>
<comment type="catalytic activity">
    <reaction evidence="8">
        <text>L-threonyl-[protein] + ATP = O-phospho-L-threonyl-[protein] + ADP + H(+)</text>
        <dbReference type="Rhea" id="RHEA:46608"/>
        <dbReference type="Rhea" id="RHEA-COMP:11060"/>
        <dbReference type="Rhea" id="RHEA-COMP:11605"/>
        <dbReference type="ChEBI" id="CHEBI:15378"/>
        <dbReference type="ChEBI" id="CHEBI:30013"/>
        <dbReference type="ChEBI" id="CHEBI:30616"/>
        <dbReference type="ChEBI" id="CHEBI:61977"/>
        <dbReference type="ChEBI" id="CHEBI:456216"/>
        <dbReference type="EC" id="2.7.11.24"/>
    </reaction>
</comment>
<dbReference type="Gene3D" id="3.30.200.20">
    <property type="entry name" value="Phosphorylase Kinase, domain 1"/>
    <property type="match status" value="1"/>
</dbReference>
<dbReference type="PROSITE" id="PS00107">
    <property type="entry name" value="PROTEIN_KINASE_ATP"/>
    <property type="match status" value="1"/>
</dbReference>
<evidence type="ECO:0000256" key="4">
    <source>
        <dbReference type="ARBA" id="ARBA00022741"/>
    </source>
</evidence>
<dbReference type="InterPro" id="IPR011009">
    <property type="entry name" value="Kinase-like_dom_sf"/>
</dbReference>
<evidence type="ECO:0000256" key="2">
    <source>
        <dbReference type="ARBA" id="ARBA00022527"/>
    </source>
</evidence>
<dbReference type="GO" id="GO:0005524">
    <property type="term" value="F:ATP binding"/>
    <property type="evidence" value="ECO:0007669"/>
    <property type="project" value="UniProtKB-UniRule"/>
</dbReference>
<keyword evidence="5 8" id="KW-0418">Kinase</keyword>
<evidence type="ECO:0000256" key="3">
    <source>
        <dbReference type="ARBA" id="ARBA00022679"/>
    </source>
</evidence>
<feature type="region of interest" description="Disordered" evidence="9">
    <location>
        <begin position="357"/>
        <end position="395"/>
    </location>
</feature>